<dbReference type="GO" id="GO:0046872">
    <property type="term" value="F:metal ion binding"/>
    <property type="evidence" value="ECO:0007669"/>
    <property type="project" value="UniProtKB-KW"/>
</dbReference>
<evidence type="ECO:0000256" key="1">
    <source>
        <dbReference type="ARBA" id="ARBA00001966"/>
    </source>
</evidence>
<evidence type="ECO:0000313" key="8">
    <source>
        <dbReference type="EMBL" id="BAP56981.1"/>
    </source>
</evidence>
<dbReference type="OrthoDB" id="9782387at2"/>
<evidence type="ECO:0000256" key="6">
    <source>
        <dbReference type="ARBA" id="ARBA00023014"/>
    </source>
</evidence>
<organism evidence="8 9">
    <name type="scientific">Thioploca ingrica</name>
    <dbReference type="NCBI Taxonomy" id="40754"/>
    <lineage>
        <taxon>Bacteria</taxon>
        <taxon>Pseudomonadati</taxon>
        <taxon>Pseudomonadota</taxon>
        <taxon>Gammaproteobacteria</taxon>
        <taxon>Thiotrichales</taxon>
        <taxon>Thiotrichaceae</taxon>
        <taxon>Thioploca</taxon>
    </lineage>
</organism>
<evidence type="ECO:0000256" key="4">
    <source>
        <dbReference type="ARBA" id="ARBA00022723"/>
    </source>
</evidence>
<feature type="domain" description="Radical SAM core" evidence="7">
    <location>
        <begin position="21"/>
        <end position="233"/>
    </location>
</feature>
<dbReference type="PANTHER" id="PTHR30352:SF13">
    <property type="entry name" value="GLYCYL-RADICAL ENZYME ACTIVATING ENZYME YJJW-RELATED"/>
    <property type="match status" value="1"/>
</dbReference>
<dbReference type="InterPro" id="IPR034457">
    <property type="entry name" value="Organic_radical-activating"/>
</dbReference>
<sequence>MRRANLSPLSIGGITPFSTIDFPDQLAAVLFCQGCPWRCRYCHNPHLLDHRVEPALSWAEVEQFLQSRRNLLEAVVFSGGEPLFQPGLLTAVQRVRQLGFKVGLQTAGINSRYFAKLLPDLDWVGIDIKAPLEDYAQITGISLSGKNPFQSIRLLLEAGIDYEVRTTVHPHLLTEPALLKLATTLAELGVQHYAVQMCRTVGCLDDSLPTGLPSRWIVDKTGFLQSLQTLIPDTIVR</sequence>
<dbReference type="SFLD" id="SFLDG01067">
    <property type="entry name" value="SPASM/twitch_domain_containing"/>
    <property type="match status" value="1"/>
</dbReference>
<keyword evidence="3" id="KW-0949">S-adenosyl-L-methionine</keyword>
<dbReference type="EMBL" id="AP014633">
    <property type="protein sequence ID" value="BAP56981.1"/>
    <property type="molecule type" value="Genomic_DNA"/>
</dbReference>
<comment type="cofactor">
    <cofactor evidence="1">
        <name>[4Fe-4S] cluster</name>
        <dbReference type="ChEBI" id="CHEBI:49883"/>
    </cofactor>
</comment>
<dbReference type="InterPro" id="IPR058240">
    <property type="entry name" value="rSAM_sf"/>
</dbReference>
<dbReference type="HOGENOM" id="CLU_078147_1_1_6"/>
<dbReference type="Gene3D" id="3.20.20.70">
    <property type="entry name" value="Aldolase class I"/>
    <property type="match status" value="1"/>
</dbReference>
<keyword evidence="9" id="KW-1185">Reference proteome</keyword>
<proteinExistence type="predicted"/>
<evidence type="ECO:0000259" key="7">
    <source>
        <dbReference type="PROSITE" id="PS51918"/>
    </source>
</evidence>
<dbReference type="STRING" id="40754.THII_2684"/>
<evidence type="ECO:0000256" key="2">
    <source>
        <dbReference type="ARBA" id="ARBA00022485"/>
    </source>
</evidence>
<protein>
    <submittedName>
        <fullName evidence="8">Radical SAM protein</fullName>
    </submittedName>
</protein>
<dbReference type="InterPro" id="IPR013785">
    <property type="entry name" value="Aldolase_TIM"/>
</dbReference>
<keyword evidence="4" id="KW-0479">Metal-binding</keyword>
<reference evidence="8 9" key="1">
    <citation type="journal article" date="2014" name="ISME J.">
        <title>Ecophysiology of Thioploca ingrica as revealed by the complete genome sequence supplemented with proteomic evidence.</title>
        <authorList>
            <person name="Kojima H."/>
            <person name="Ogura Y."/>
            <person name="Yamamoto N."/>
            <person name="Togashi T."/>
            <person name="Mori H."/>
            <person name="Watanabe T."/>
            <person name="Nemoto F."/>
            <person name="Kurokawa K."/>
            <person name="Hayashi T."/>
            <person name="Fukui M."/>
        </authorList>
    </citation>
    <scope>NUCLEOTIDE SEQUENCE [LARGE SCALE GENOMIC DNA]</scope>
</reference>
<keyword evidence="6" id="KW-0411">Iron-sulfur</keyword>
<dbReference type="InterPro" id="IPR007197">
    <property type="entry name" value="rSAM"/>
</dbReference>
<dbReference type="KEGG" id="tig:THII_2684"/>
<dbReference type="NCBIfam" id="TIGR02495">
    <property type="entry name" value="NrdG2"/>
    <property type="match status" value="1"/>
</dbReference>
<evidence type="ECO:0000256" key="3">
    <source>
        <dbReference type="ARBA" id="ARBA00022691"/>
    </source>
</evidence>
<dbReference type="SUPFAM" id="SSF102114">
    <property type="entry name" value="Radical SAM enzymes"/>
    <property type="match status" value="1"/>
</dbReference>
<dbReference type="SFLD" id="SFLDG01094">
    <property type="entry name" value="Uncharacterised_Radical_SAM_Su"/>
    <property type="match status" value="1"/>
</dbReference>
<evidence type="ECO:0000313" key="9">
    <source>
        <dbReference type="Proteomes" id="UP000031623"/>
    </source>
</evidence>
<evidence type="ECO:0000256" key="5">
    <source>
        <dbReference type="ARBA" id="ARBA00023004"/>
    </source>
</evidence>
<accession>A0A090BVJ8</accession>
<dbReference type="GO" id="GO:0003824">
    <property type="term" value="F:catalytic activity"/>
    <property type="evidence" value="ECO:0007669"/>
    <property type="project" value="InterPro"/>
</dbReference>
<dbReference type="InterPro" id="IPR012840">
    <property type="entry name" value="NrdG2"/>
</dbReference>
<keyword evidence="2" id="KW-0004">4Fe-4S</keyword>
<dbReference type="Proteomes" id="UP000031623">
    <property type="component" value="Chromosome"/>
</dbReference>
<dbReference type="PROSITE" id="PS51918">
    <property type="entry name" value="RADICAL_SAM"/>
    <property type="match status" value="1"/>
</dbReference>
<dbReference type="GO" id="GO:0051539">
    <property type="term" value="F:4 iron, 4 sulfur cluster binding"/>
    <property type="evidence" value="ECO:0007669"/>
    <property type="project" value="UniProtKB-KW"/>
</dbReference>
<dbReference type="Pfam" id="PF04055">
    <property type="entry name" value="Radical_SAM"/>
    <property type="match status" value="1"/>
</dbReference>
<dbReference type="SFLD" id="SFLDS00029">
    <property type="entry name" value="Radical_SAM"/>
    <property type="match status" value="1"/>
</dbReference>
<keyword evidence="5" id="KW-0408">Iron</keyword>
<name>A0A090BVJ8_9GAMM</name>
<dbReference type="CDD" id="cd01335">
    <property type="entry name" value="Radical_SAM"/>
    <property type="match status" value="1"/>
</dbReference>
<dbReference type="PANTHER" id="PTHR30352">
    <property type="entry name" value="PYRUVATE FORMATE-LYASE-ACTIVATING ENZYME"/>
    <property type="match status" value="1"/>
</dbReference>
<dbReference type="AlphaFoldDB" id="A0A090BVJ8"/>
<gene>
    <name evidence="8" type="ORF">THII_2684</name>
</gene>